<dbReference type="Pfam" id="PF02464">
    <property type="entry name" value="CinA"/>
    <property type="match status" value="1"/>
</dbReference>
<protein>
    <submittedName>
        <fullName evidence="2">C-terminal domain of CinA type S</fullName>
    </submittedName>
</protein>
<dbReference type="AlphaFoldDB" id="A0A1R4GII0"/>
<dbReference type="Gene3D" id="3.90.950.20">
    <property type="entry name" value="CinA-like"/>
    <property type="match status" value="1"/>
</dbReference>
<feature type="domain" description="CinA C-terminal" evidence="1">
    <location>
        <begin position="3"/>
        <end position="159"/>
    </location>
</feature>
<proteinExistence type="predicted"/>
<evidence type="ECO:0000259" key="1">
    <source>
        <dbReference type="Pfam" id="PF02464"/>
    </source>
</evidence>
<dbReference type="SUPFAM" id="SSF142433">
    <property type="entry name" value="CinA-like"/>
    <property type="match status" value="1"/>
</dbReference>
<dbReference type="Proteomes" id="UP000195787">
    <property type="component" value="Unassembled WGS sequence"/>
</dbReference>
<dbReference type="OrthoDB" id="1253990at2"/>
<evidence type="ECO:0000313" key="3">
    <source>
        <dbReference type="Proteomes" id="UP000195787"/>
    </source>
</evidence>
<gene>
    <name evidence="2" type="ORF">CZ674_12325</name>
</gene>
<dbReference type="InterPro" id="IPR036653">
    <property type="entry name" value="CinA-like_C"/>
</dbReference>
<sequence>MTKQAKQIVRDARRRGVTIAVAESITGGKIASTLVGIPGASAVLRLGIVAYATEMKRRVLGVDGRLLDKHGAVHPKVAKQMALGVRKLGAIGKDAVTIGIATTGVAGPDPQDGAEVGLTFIAVSVGDETEVHEYRFEGGRNEIRYEATQVALALVEEVLRQFKA</sequence>
<name>A0A1R4GII0_9MICO</name>
<accession>A0A1R4GII0</accession>
<reference evidence="2 3" key="1">
    <citation type="submission" date="2017-02" db="EMBL/GenBank/DDBJ databases">
        <authorList>
            <person name="Peterson S.W."/>
        </authorList>
    </citation>
    <scope>NUCLEOTIDE SEQUENCE [LARGE SCALE GENOMIC DNA]</scope>
    <source>
        <strain evidence="2 3">LMG 22410</strain>
    </source>
</reference>
<evidence type="ECO:0000313" key="2">
    <source>
        <dbReference type="EMBL" id="SJM68041.1"/>
    </source>
</evidence>
<dbReference type="InterPro" id="IPR008136">
    <property type="entry name" value="CinA_C"/>
</dbReference>
<dbReference type="NCBIfam" id="TIGR00199">
    <property type="entry name" value="PncC_domain"/>
    <property type="match status" value="1"/>
</dbReference>
<dbReference type="EMBL" id="FUHU01000045">
    <property type="protein sequence ID" value="SJM68041.1"/>
    <property type="molecule type" value="Genomic_DNA"/>
</dbReference>
<organism evidence="2 3">
    <name type="scientific">Agrococcus casei LMG 22410</name>
    <dbReference type="NCBI Taxonomy" id="1255656"/>
    <lineage>
        <taxon>Bacteria</taxon>
        <taxon>Bacillati</taxon>
        <taxon>Actinomycetota</taxon>
        <taxon>Actinomycetes</taxon>
        <taxon>Micrococcales</taxon>
        <taxon>Microbacteriaceae</taxon>
        <taxon>Agrococcus</taxon>
    </lineage>
</organism>
<keyword evidence="3" id="KW-1185">Reference proteome</keyword>